<evidence type="ECO:0000313" key="1">
    <source>
        <dbReference type="EMBL" id="MBX06879.1"/>
    </source>
</evidence>
<organism evidence="1">
    <name type="scientific">Rhizophora mucronata</name>
    <name type="common">Asiatic mangrove</name>
    <dbReference type="NCBI Taxonomy" id="61149"/>
    <lineage>
        <taxon>Eukaryota</taxon>
        <taxon>Viridiplantae</taxon>
        <taxon>Streptophyta</taxon>
        <taxon>Embryophyta</taxon>
        <taxon>Tracheophyta</taxon>
        <taxon>Spermatophyta</taxon>
        <taxon>Magnoliopsida</taxon>
        <taxon>eudicotyledons</taxon>
        <taxon>Gunneridae</taxon>
        <taxon>Pentapetalae</taxon>
        <taxon>rosids</taxon>
        <taxon>fabids</taxon>
        <taxon>Malpighiales</taxon>
        <taxon>Rhizophoraceae</taxon>
        <taxon>Rhizophora</taxon>
    </lineage>
</organism>
<protein>
    <submittedName>
        <fullName evidence="1">Pre-mRNA-splicing factor CLF1-like</fullName>
    </submittedName>
</protein>
<proteinExistence type="predicted"/>
<accession>A0A2P2KMC5</accession>
<dbReference type="EMBL" id="GGEC01026395">
    <property type="protein sequence ID" value="MBX06879.1"/>
    <property type="molecule type" value="Transcribed_RNA"/>
</dbReference>
<reference evidence="1" key="1">
    <citation type="submission" date="2018-02" db="EMBL/GenBank/DDBJ databases">
        <title>Rhizophora mucronata_Transcriptome.</title>
        <authorList>
            <person name="Meera S.P."/>
            <person name="Sreeshan A."/>
            <person name="Augustine A."/>
        </authorList>
    </citation>
    <scope>NUCLEOTIDE SEQUENCE</scope>
    <source>
        <tissue evidence="1">Leaf</tissue>
    </source>
</reference>
<name>A0A2P2KMC5_RHIMU</name>
<dbReference type="AlphaFoldDB" id="A0A2P2KMC5"/>
<sequence>MSKADWDIASSKIARARSVSQRDLSSSAYLLQA</sequence>